<feature type="domain" description="S1 motif" evidence="3">
    <location>
        <begin position="958"/>
        <end position="1029"/>
    </location>
</feature>
<dbReference type="InterPro" id="IPR023319">
    <property type="entry name" value="Tex-like_HTH_dom_sf"/>
</dbReference>
<dbReference type="InterPro" id="IPR035420">
    <property type="entry name" value="Spt6_SH2"/>
</dbReference>
<dbReference type="InterPro" id="IPR023323">
    <property type="entry name" value="Tex-like_dom_sf"/>
</dbReference>
<feature type="coiled-coil region" evidence="1">
    <location>
        <begin position="442"/>
        <end position="503"/>
    </location>
</feature>
<dbReference type="InterPro" id="IPR037027">
    <property type="entry name" value="YqgF/RNaseH-like_dom_sf"/>
</dbReference>
<dbReference type="GO" id="GO:0031491">
    <property type="term" value="F:nucleosome binding"/>
    <property type="evidence" value="ECO:0007669"/>
    <property type="project" value="TreeGrafter"/>
</dbReference>
<feature type="compositionally biased region" description="Acidic residues" evidence="2">
    <location>
        <begin position="71"/>
        <end position="81"/>
    </location>
</feature>
<feature type="region of interest" description="Disordered" evidence="2">
    <location>
        <begin position="1194"/>
        <end position="1223"/>
    </location>
</feature>
<gene>
    <name evidence="4" type="ORF">OVN521_LOCUS13631</name>
</gene>
<dbReference type="InterPro" id="IPR036860">
    <property type="entry name" value="SH2_dom_sf"/>
</dbReference>
<proteinExistence type="predicted"/>
<dbReference type="InterPro" id="IPR012337">
    <property type="entry name" value="RNaseH-like_sf"/>
</dbReference>
<dbReference type="Gene3D" id="1.10.3500.10">
    <property type="entry name" value="Tex N-terminal region-like"/>
    <property type="match status" value="1"/>
</dbReference>
<dbReference type="SUPFAM" id="SSF158832">
    <property type="entry name" value="Tex N-terminal region-like"/>
    <property type="match status" value="1"/>
</dbReference>
<dbReference type="Pfam" id="PF14639">
    <property type="entry name" value="YqgF"/>
    <property type="match status" value="1"/>
</dbReference>
<evidence type="ECO:0000256" key="2">
    <source>
        <dbReference type="SAM" id="MobiDB-lite"/>
    </source>
</evidence>
<dbReference type="InterPro" id="IPR028231">
    <property type="entry name" value="Spt6_YqgF"/>
</dbReference>
<feature type="compositionally biased region" description="Acidic residues" evidence="2">
    <location>
        <begin position="207"/>
        <end position="247"/>
    </location>
</feature>
<dbReference type="SUPFAM" id="SSF55550">
    <property type="entry name" value="SH2 domain"/>
    <property type="match status" value="1"/>
</dbReference>
<dbReference type="GO" id="GO:0140673">
    <property type="term" value="P:transcription elongation-coupled chromatin remodeling"/>
    <property type="evidence" value="ECO:0007669"/>
    <property type="project" value="InterPro"/>
</dbReference>
<feature type="region of interest" description="Disordered" evidence="2">
    <location>
        <begin position="1"/>
        <end position="247"/>
    </location>
</feature>
<evidence type="ECO:0000259" key="3">
    <source>
        <dbReference type="PROSITE" id="PS50126"/>
    </source>
</evidence>
<dbReference type="PANTHER" id="PTHR10145:SF6">
    <property type="entry name" value="TRANSCRIPTION ELONGATION FACTOR SPT6"/>
    <property type="match status" value="1"/>
</dbReference>
<feature type="compositionally biased region" description="Low complexity" evidence="2">
    <location>
        <begin position="1313"/>
        <end position="1322"/>
    </location>
</feature>
<dbReference type="Pfam" id="PF14641">
    <property type="entry name" value="HTH_44"/>
    <property type="match status" value="1"/>
</dbReference>
<dbReference type="InterPro" id="IPR035019">
    <property type="entry name" value="Spt6_SH2_N"/>
</dbReference>
<dbReference type="SUPFAM" id="SSF53098">
    <property type="entry name" value="Ribonuclease H-like"/>
    <property type="match status" value="1"/>
</dbReference>
<reference evidence="4" key="1">
    <citation type="submission" date="2021-02" db="EMBL/GenBank/DDBJ databases">
        <authorList>
            <person name="Nowell W R."/>
        </authorList>
    </citation>
    <scope>NUCLEOTIDE SEQUENCE</scope>
</reference>
<dbReference type="PANTHER" id="PTHR10145">
    <property type="entry name" value="TRANSCRIPTION ELONGATION FACTOR SPT6"/>
    <property type="match status" value="1"/>
</dbReference>
<accession>A0A819M9D3</accession>
<dbReference type="Pfam" id="PF14633">
    <property type="entry name" value="SH2_2"/>
    <property type="match status" value="2"/>
</dbReference>
<feature type="compositionally biased region" description="Low complexity" evidence="2">
    <location>
        <begin position="1196"/>
        <end position="1222"/>
    </location>
</feature>
<dbReference type="SUPFAM" id="SSF50249">
    <property type="entry name" value="Nucleic acid-binding proteins"/>
    <property type="match status" value="1"/>
</dbReference>
<feature type="compositionally biased region" description="Acidic residues" evidence="2">
    <location>
        <begin position="45"/>
        <end position="59"/>
    </location>
</feature>
<keyword evidence="5" id="KW-1185">Reference proteome</keyword>
<evidence type="ECO:0000256" key="1">
    <source>
        <dbReference type="SAM" id="Coils"/>
    </source>
</evidence>
<feature type="compositionally biased region" description="Acidic residues" evidence="2">
    <location>
        <begin position="121"/>
        <end position="130"/>
    </location>
</feature>
<name>A0A819M9D3_9BILA</name>
<dbReference type="Proteomes" id="UP000663866">
    <property type="component" value="Unassembled WGS sequence"/>
</dbReference>
<dbReference type="InterPro" id="IPR035018">
    <property type="entry name" value="Spt6_SH2_C"/>
</dbReference>
<dbReference type="CDD" id="cd09928">
    <property type="entry name" value="SH2_Cterm_SPT6_like"/>
    <property type="match status" value="1"/>
</dbReference>
<dbReference type="CDD" id="cd00164">
    <property type="entry name" value="S1_like"/>
    <property type="match status" value="1"/>
</dbReference>
<sequence>MSKKRPRNVFVAEEAEEDSAEESDTEKKQRAAAMKKLKSNRPMSDDDDEDEDEVDDLDEEAAKELKNFIADAEEEEEDENANDQSGTGESDDEDDDIDDEDLQLIAENTNKPRRPVRVQIEGEDSDEEEQHDTSHHGPTSFNHARRGDNDDQSVTHHDEDAGGNEDYEDDDDFIVDDDNRPLPKTAHRKNENAPNIAEAQAIFGDDFNFDDINYDELNDDVEDDDQEEDDEELEDEDVEHQYDEDGNLVENEILTSKRRRKNRAQRRKQKAEELFEPEELQRGYLTEADINIRKIDKPERFQLRHIPVAEAKEDELEEEAEWIYNGAFLKPTISHQMPEEDKAKNIQVKKKIKNALNYIRNDSFEVPFIAFYRKEHIEPDLKILDLWRIWQWDEKWMIFKSHKDKLISMFERMDKYRNYQYEQLGDTNEDALATRLLTDCDIDKERLTRAQTLDEIADLREQFHVYYNEDIPNMRLREKVLEYREEREKRKKLISNMEQNENDEQPQPTIDDEEELDEEALVDQIRTQLNIKATPLAKTDYYNVCKQARLEGLVKKFGLKPDKLGENLYENYQKNEIDQYPIGPTATCEEFICKQFPTTQTVLQAAIFMHARQLCLDPLVRYVIRREYISRCMINARPTRNGLQSITEDHACYTMKYLVEKPVHTFTKDQFLYLYQSVKDGLMKIEYVIDRKNSQLTYADEIKRSYTRDEYSDNVLEWNKIRAMCIDLMLSKFLYPKFQRELEETLLDEARQYVIKQCSNCLNDWLKVAPYRLSNDENVTSISDVGVRVLSITYSTDPDDASYAVILSSEGQVMDFIRLPNLMLRENYSADNRIKKDKDFEAIRTFISQRVPDVICIGVESRDALYLRTRFENMISDLQRDEEQFQNLPEPVKVLLVDTELAKIYSQSRKGEADFRDYPVKLRQAVSQGRRLQDPLLEFSQLFNYDKEILLIKYHPLQDAIDREQLIPILEQFGVRVRLDNGCSGFIKLRDLSDSPVSNPLDRVKLHQVIYARIVNINIERFSVDLTSKSSDLRDDNERWRPPKDTYYDRTLETDDLNDAEKEKQLKQAVKERSFIKRVIAHPSFMNINYTECERILLTKDLGDAIVRPSSKANDHLTITWKLVDGVLHNIDVIEKSKTNQFSLGKRLLIIDPRTQETEEFEDLDEILARYIKPMANTVSDIVTHKYYRNLSQPLPSATPTGSTTPAQTAATTIPSSTTGPPLASAEAQRILNNLLIEDKRRNPTRIRYYITISREYPTKFLLSYMPVRKPVHEYFTVIPNGIRFRSKMFSTLTETLNWFKIHFNDNAVAPSPMRSSSSSIRVPPPPQPSSTTAMPMSSTPMSMSSTPMVSSGFSQPPPPMPTSGFSMPPPTAAAIAVAASGLPPAPPTGMVTSGFSQPPPALGTMPPVLPPPPQMMMPPANFFAYFQQYQQQQQQQQQMF</sequence>
<feature type="compositionally biased region" description="Low complexity" evidence="2">
    <location>
        <begin position="1330"/>
        <end position="1352"/>
    </location>
</feature>
<dbReference type="Gene3D" id="3.30.505.10">
    <property type="entry name" value="SH2 domain"/>
    <property type="match status" value="2"/>
</dbReference>
<dbReference type="Gene3D" id="2.40.50.140">
    <property type="entry name" value="Nucleic acid-binding proteins"/>
    <property type="match status" value="1"/>
</dbReference>
<dbReference type="GO" id="GO:0003677">
    <property type="term" value="F:DNA binding"/>
    <property type="evidence" value="ECO:0007669"/>
    <property type="project" value="InterPro"/>
</dbReference>
<protein>
    <recommendedName>
        <fullName evidence="3">S1 motif domain-containing protein</fullName>
    </recommendedName>
</protein>
<feature type="compositionally biased region" description="Basic and acidic residues" evidence="2">
    <location>
        <begin position="145"/>
        <end position="160"/>
    </location>
</feature>
<dbReference type="PROSITE" id="PS50126">
    <property type="entry name" value="S1"/>
    <property type="match status" value="1"/>
</dbReference>
<dbReference type="InterPro" id="IPR003029">
    <property type="entry name" value="S1_domain"/>
</dbReference>
<dbReference type="Gene3D" id="1.10.10.650">
    <property type="entry name" value="RuvA domain 2-like"/>
    <property type="match status" value="1"/>
</dbReference>
<feature type="compositionally biased region" description="Acidic residues" evidence="2">
    <location>
        <begin position="89"/>
        <end position="102"/>
    </location>
</feature>
<feature type="region of interest" description="Disordered" evidence="2">
    <location>
        <begin position="1313"/>
        <end position="1363"/>
    </location>
</feature>
<dbReference type="CDD" id="cd09918">
    <property type="entry name" value="SH2_Nterm_SPT6_like"/>
    <property type="match status" value="1"/>
</dbReference>
<dbReference type="InterPro" id="IPR017072">
    <property type="entry name" value="TF_Spt6"/>
</dbReference>
<dbReference type="GO" id="GO:0008023">
    <property type="term" value="C:transcription elongation factor complex"/>
    <property type="evidence" value="ECO:0007669"/>
    <property type="project" value="TreeGrafter"/>
</dbReference>
<dbReference type="Gene3D" id="3.30.420.140">
    <property type="entry name" value="YqgF/RNase H-like domain"/>
    <property type="match status" value="1"/>
</dbReference>
<dbReference type="Pfam" id="PF00575">
    <property type="entry name" value="S1"/>
    <property type="match status" value="1"/>
</dbReference>
<feature type="compositionally biased region" description="Acidic residues" evidence="2">
    <location>
        <begin position="13"/>
        <end position="24"/>
    </location>
</feature>
<dbReference type="SMART" id="SM00316">
    <property type="entry name" value="S1"/>
    <property type="match status" value="1"/>
</dbReference>
<dbReference type="EMBL" id="CAJOBG010002001">
    <property type="protein sequence ID" value="CAF3975690.1"/>
    <property type="molecule type" value="Genomic_DNA"/>
</dbReference>
<dbReference type="GO" id="GO:0034728">
    <property type="term" value="P:nucleosome organization"/>
    <property type="evidence" value="ECO:0007669"/>
    <property type="project" value="TreeGrafter"/>
</dbReference>
<feature type="compositionally biased region" description="Acidic residues" evidence="2">
    <location>
        <begin position="161"/>
        <end position="176"/>
    </location>
</feature>
<organism evidence="4 5">
    <name type="scientific">Rotaria magnacalcarata</name>
    <dbReference type="NCBI Taxonomy" id="392030"/>
    <lineage>
        <taxon>Eukaryota</taxon>
        <taxon>Metazoa</taxon>
        <taxon>Spiralia</taxon>
        <taxon>Gnathifera</taxon>
        <taxon>Rotifera</taxon>
        <taxon>Eurotatoria</taxon>
        <taxon>Bdelloidea</taxon>
        <taxon>Philodinida</taxon>
        <taxon>Philodinidae</taxon>
        <taxon>Rotaria</taxon>
    </lineage>
</organism>
<dbReference type="GO" id="GO:0042393">
    <property type="term" value="F:histone binding"/>
    <property type="evidence" value="ECO:0007669"/>
    <property type="project" value="TreeGrafter"/>
</dbReference>
<evidence type="ECO:0000313" key="4">
    <source>
        <dbReference type="EMBL" id="CAF3975690.1"/>
    </source>
</evidence>
<evidence type="ECO:0000313" key="5">
    <source>
        <dbReference type="Proteomes" id="UP000663866"/>
    </source>
</evidence>
<keyword evidence="1" id="KW-0175">Coiled coil</keyword>
<dbReference type="InterPro" id="IPR012340">
    <property type="entry name" value="NA-bd_OB-fold"/>
</dbReference>
<comment type="caution">
    <text evidence="4">The sequence shown here is derived from an EMBL/GenBank/DDBJ whole genome shotgun (WGS) entry which is preliminary data.</text>
</comment>
<dbReference type="InterPro" id="IPR028088">
    <property type="entry name" value="Spt6_HTH_DNA-bd_dom"/>
</dbReference>